<dbReference type="NCBIfam" id="TIGR01036">
    <property type="entry name" value="pyrD_sub2"/>
    <property type="match status" value="1"/>
</dbReference>
<evidence type="ECO:0000256" key="6">
    <source>
        <dbReference type="ARBA" id="ARBA00022630"/>
    </source>
</evidence>
<comment type="pathway">
    <text evidence="2 11">Pyrimidine metabolism; UMP biosynthesis via de novo pathway; orotate from (S)-dihydroorotate (quinone route): step 1/1.</text>
</comment>
<dbReference type="InterPro" id="IPR005719">
    <property type="entry name" value="Dihydroorotate_DH_2"/>
</dbReference>
<evidence type="ECO:0000256" key="9">
    <source>
        <dbReference type="ARBA" id="ARBA00023136"/>
    </source>
</evidence>
<evidence type="ECO:0000256" key="1">
    <source>
        <dbReference type="ARBA" id="ARBA00004370"/>
    </source>
</evidence>
<comment type="caution">
    <text evidence="13">The sequence shown here is derived from an EMBL/GenBank/DDBJ whole genome shotgun (WGS) entry which is preliminary data.</text>
</comment>
<gene>
    <name evidence="13" type="ORF">PBRASI_LOCUS6494</name>
</gene>
<keyword evidence="11" id="KW-0999">Mitochondrion inner membrane</keyword>
<dbReference type="PANTHER" id="PTHR48109">
    <property type="entry name" value="DIHYDROOROTATE DEHYDROGENASE (QUINONE), MITOCHONDRIAL-RELATED"/>
    <property type="match status" value="1"/>
</dbReference>
<keyword evidence="11" id="KW-0812">Transmembrane</keyword>
<evidence type="ECO:0000256" key="3">
    <source>
        <dbReference type="ARBA" id="ARBA00005359"/>
    </source>
</evidence>
<evidence type="ECO:0000256" key="11">
    <source>
        <dbReference type="RuleBase" id="RU361255"/>
    </source>
</evidence>
<keyword evidence="8 11" id="KW-0560">Oxidoreductase</keyword>
<dbReference type="InterPro" id="IPR050074">
    <property type="entry name" value="DHO_dehydrogenase"/>
</dbReference>
<dbReference type="PROSITE" id="PS00912">
    <property type="entry name" value="DHODEHASE_2"/>
    <property type="match status" value="1"/>
</dbReference>
<comment type="catalytic activity">
    <reaction evidence="10 11">
        <text>(S)-dihydroorotate + a quinone = orotate + a quinol</text>
        <dbReference type="Rhea" id="RHEA:30187"/>
        <dbReference type="ChEBI" id="CHEBI:24646"/>
        <dbReference type="ChEBI" id="CHEBI:30839"/>
        <dbReference type="ChEBI" id="CHEBI:30864"/>
        <dbReference type="ChEBI" id="CHEBI:132124"/>
        <dbReference type="EC" id="1.3.5.2"/>
    </reaction>
</comment>
<keyword evidence="14" id="KW-1185">Reference proteome</keyword>
<name>A0A9N9BX41_9GLOM</name>
<dbReference type="GO" id="GO:0006207">
    <property type="term" value="P:'de novo' pyrimidine nucleobase biosynthetic process"/>
    <property type="evidence" value="ECO:0007669"/>
    <property type="project" value="InterPro"/>
</dbReference>
<evidence type="ECO:0000313" key="14">
    <source>
        <dbReference type="Proteomes" id="UP000789739"/>
    </source>
</evidence>
<accession>A0A9N9BX41</accession>
<keyword evidence="7 11" id="KW-0288">FMN</keyword>
<feature type="domain" description="Dihydroorotate dehydrogenase catalytic" evidence="12">
    <location>
        <begin position="109"/>
        <end position="450"/>
    </location>
</feature>
<comment type="cofactor">
    <cofactor evidence="11">
        <name>FMN</name>
        <dbReference type="ChEBI" id="CHEBI:58210"/>
    </cofactor>
    <text evidence="11">Binds 1 FMN per subunit.</text>
</comment>
<dbReference type="PROSITE" id="PS00911">
    <property type="entry name" value="DHODEHASE_1"/>
    <property type="match status" value="1"/>
</dbReference>
<organism evidence="13 14">
    <name type="scientific">Paraglomus brasilianum</name>
    <dbReference type="NCBI Taxonomy" id="144538"/>
    <lineage>
        <taxon>Eukaryota</taxon>
        <taxon>Fungi</taxon>
        <taxon>Fungi incertae sedis</taxon>
        <taxon>Mucoromycota</taxon>
        <taxon>Glomeromycotina</taxon>
        <taxon>Glomeromycetes</taxon>
        <taxon>Paraglomerales</taxon>
        <taxon>Paraglomeraceae</taxon>
        <taxon>Paraglomus</taxon>
    </lineage>
</organism>
<dbReference type="Gene3D" id="3.20.20.70">
    <property type="entry name" value="Aldolase class I"/>
    <property type="match status" value="1"/>
</dbReference>
<dbReference type="GO" id="GO:0009220">
    <property type="term" value="P:pyrimidine ribonucleotide biosynthetic process"/>
    <property type="evidence" value="ECO:0007669"/>
    <property type="project" value="TreeGrafter"/>
</dbReference>
<keyword evidence="6 11" id="KW-0285">Flavoprotein</keyword>
<evidence type="ECO:0000313" key="13">
    <source>
        <dbReference type="EMBL" id="CAG8578586.1"/>
    </source>
</evidence>
<evidence type="ECO:0000256" key="4">
    <source>
        <dbReference type="ARBA" id="ARBA00012791"/>
    </source>
</evidence>
<dbReference type="InterPro" id="IPR001295">
    <property type="entry name" value="Dihydroorotate_DH_CS"/>
</dbReference>
<comment type="similarity">
    <text evidence="3 11">Belongs to the dihydroorotate dehydrogenase family. Type 2 subfamily.</text>
</comment>
<dbReference type="Proteomes" id="UP000789739">
    <property type="component" value="Unassembled WGS sequence"/>
</dbReference>
<dbReference type="CDD" id="cd04738">
    <property type="entry name" value="DHOD_2_like"/>
    <property type="match status" value="1"/>
</dbReference>
<evidence type="ECO:0000256" key="8">
    <source>
        <dbReference type="ARBA" id="ARBA00023002"/>
    </source>
</evidence>
<dbReference type="SUPFAM" id="SSF51395">
    <property type="entry name" value="FMN-linked oxidoreductases"/>
    <property type="match status" value="1"/>
</dbReference>
<keyword evidence="9 11" id="KW-0472">Membrane</keyword>
<evidence type="ECO:0000256" key="5">
    <source>
        <dbReference type="ARBA" id="ARBA00017599"/>
    </source>
</evidence>
<feature type="transmembrane region" description="Helical" evidence="11">
    <location>
        <begin position="43"/>
        <end position="61"/>
    </location>
</feature>
<dbReference type="OrthoDB" id="14784at2759"/>
<protein>
    <recommendedName>
        <fullName evidence="5 11">Dihydroorotate dehydrogenase (quinone), mitochondrial</fullName>
        <shortName evidence="11">DHOdehase</shortName>
        <ecNumber evidence="4 11">1.3.5.2</ecNumber>
    </recommendedName>
</protein>
<sequence>MYIPRRALCHSTLRLVTRQSCSVRLLTTTAKQPPSFSTKTRNFVLGTASIFATVLFLDYYFDSRAAIHKYFLMPVLRGVIDAEDAHRLAIWSAKWGLSASDRVKDDERLAVEVWGRKMANPVGLAAGFDKHGEAIDGLFDMGFGYVEIGSVTPKPQPGNPKPRVFRLPQDRALINRYGFPSDGHRTVALRLRERIRRYIYGTLSHHPKETARLLASSPDGFGTLVDAIGVNRSLYRSKLLGINLGKNKSSNVESVDDYVKGVKELGDYADVLVVNVSSPNTPGLRSLQKREKLETLLREVIKARNTLSKPQPPLLVKISPDLSDEELDDISDVAVATGVDGIIISNTTISRADTLFSGKYKQMIMDPSTISETGGLSGPPLKSLALRTLQHIYQRTGNSLPLIGCGGIVTGKDAVDYARAGATLIQLYTSFAYDGFGKARQIKDEILRELDGRKWSEVIGEEFKAK</sequence>
<dbReference type="GO" id="GO:0106430">
    <property type="term" value="F:dihydroorotate dehydrogenase (quinone) activity"/>
    <property type="evidence" value="ECO:0007669"/>
    <property type="project" value="UniProtKB-EC"/>
</dbReference>
<dbReference type="GO" id="GO:0005743">
    <property type="term" value="C:mitochondrial inner membrane"/>
    <property type="evidence" value="ECO:0007669"/>
    <property type="project" value="UniProtKB-SubCell"/>
</dbReference>
<reference evidence="13" key="1">
    <citation type="submission" date="2021-06" db="EMBL/GenBank/DDBJ databases">
        <authorList>
            <person name="Kallberg Y."/>
            <person name="Tangrot J."/>
            <person name="Rosling A."/>
        </authorList>
    </citation>
    <scope>NUCLEOTIDE SEQUENCE</scope>
    <source>
        <strain evidence="13">BR232B</strain>
    </source>
</reference>
<proteinExistence type="inferred from homology"/>
<keyword evidence="11" id="KW-1133">Transmembrane helix</keyword>
<evidence type="ECO:0000259" key="12">
    <source>
        <dbReference type="Pfam" id="PF01180"/>
    </source>
</evidence>
<dbReference type="AlphaFoldDB" id="A0A9N9BX41"/>
<dbReference type="InterPro" id="IPR005720">
    <property type="entry name" value="Dihydroorotate_DH_cat"/>
</dbReference>
<evidence type="ECO:0000256" key="2">
    <source>
        <dbReference type="ARBA" id="ARBA00005161"/>
    </source>
</evidence>
<evidence type="ECO:0000256" key="7">
    <source>
        <dbReference type="ARBA" id="ARBA00022643"/>
    </source>
</evidence>
<evidence type="ECO:0000256" key="10">
    <source>
        <dbReference type="ARBA" id="ARBA00048639"/>
    </source>
</evidence>
<dbReference type="Pfam" id="PF01180">
    <property type="entry name" value="DHO_dh"/>
    <property type="match status" value="1"/>
</dbReference>
<dbReference type="EMBL" id="CAJVPI010000867">
    <property type="protein sequence ID" value="CAG8578586.1"/>
    <property type="molecule type" value="Genomic_DNA"/>
</dbReference>
<keyword evidence="11" id="KW-0496">Mitochondrion</keyword>
<dbReference type="InterPro" id="IPR013785">
    <property type="entry name" value="Aldolase_TIM"/>
</dbReference>
<dbReference type="EC" id="1.3.5.2" evidence="4 11"/>
<dbReference type="PANTHER" id="PTHR48109:SF4">
    <property type="entry name" value="DIHYDROOROTATE DEHYDROGENASE (QUINONE), MITOCHONDRIAL"/>
    <property type="match status" value="1"/>
</dbReference>
<comment type="subcellular location">
    <subcellularLocation>
        <location evidence="1">Membrane</location>
    </subcellularLocation>
    <subcellularLocation>
        <location evidence="11">Mitochondrion inner membrane</location>
        <topology evidence="11">Single-pass membrane protein</topology>
    </subcellularLocation>
</comment>